<evidence type="ECO:0000313" key="2">
    <source>
        <dbReference type="Proteomes" id="UP000026739"/>
    </source>
</evidence>
<sequence length="87" mass="9939">MPGFFRSFDMLFTKHSQNAAQIEQTKGFDPIQRARHARAFCCQPFQLQSSPPPRMVYMKVKAELAFRGGSFAKVLQIADNKKGPTFR</sequence>
<dbReference type="AlphaFoldDB" id="A0A059KUU5"/>
<protein>
    <submittedName>
        <fullName evidence="1">Uncharacterized protein</fullName>
    </submittedName>
</protein>
<dbReference type="EMBL" id="AZQQ01000109">
    <property type="protein sequence ID" value="KDD65519.1"/>
    <property type="molecule type" value="Genomic_DNA"/>
</dbReference>
<name>A0A059KUU5_9PSED</name>
<accession>A0A059KUU5</accession>
<organism evidence="1 2">
    <name type="scientific">Pseudomonas mandelii PD30</name>
    <dbReference type="NCBI Taxonomy" id="1419583"/>
    <lineage>
        <taxon>Bacteria</taxon>
        <taxon>Pseudomonadati</taxon>
        <taxon>Pseudomonadota</taxon>
        <taxon>Gammaproteobacteria</taxon>
        <taxon>Pseudomonadales</taxon>
        <taxon>Pseudomonadaceae</taxon>
        <taxon>Pseudomonas</taxon>
    </lineage>
</organism>
<reference evidence="1 2" key="1">
    <citation type="submission" date="2013-12" db="EMBL/GenBank/DDBJ databases">
        <authorList>
            <person name="Formusa P.A."/>
            <person name="Habash M."/>
            <person name="Lee H."/>
            <person name="Trevors J.T."/>
        </authorList>
    </citation>
    <scope>NUCLEOTIDE SEQUENCE [LARGE SCALE GENOMIC DNA]</scope>
    <source>
        <strain evidence="1 2">PD30</strain>
    </source>
</reference>
<dbReference type="Proteomes" id="UP000026739">
    <property type="component" value="Unassembled WGS sequence"/>
</dbReference>
<comment type="caution">
    <text evidence="1">The sequence shown here is derived from an EMBL/GenBank/DDBJ whole genome shotgun (WGS) entry which is preliminary data.</text>
</comment>
<evidence type="ECO:0000313" key="1">
    <source>
        <dbReference type="EMBL" id="KDD65519.1"/>
    </source>
</evidence>
<gene>
    <name evidence="1" type="ORF">V466_29465</name>
</gene>
<proteinExistence type="predicted"/>